<dbReference type="Proteomes" id="UP001215151">
    <property type="component" value="Unassembled WGS sequence"/>
</dbReference>
<comment type="caution">
    <text evidence="4">The sequence shown here is derived from an EMBL/GenBank/DDBJ whole genome shotgun (WGS) entry which is preliminary data.</text>
</comment>
<sequence length="789" mass="88181">MYLLNTRTAELHYFINSSEVRYAILSHVWQDVRNELSFRDVKNVSAECALTGDNPRSRVSAKIRNCCIFAERAGYEWVWIDTCCIDHQSSAELSEAINSMYAWYADADVCYAYLYDVGDDGDPSAPDSSFRRSRWFERGWTLQELIAPARVVFLTQTWRTLGSKYMLAAVVEQITAIQQEILTGERPLSSVSVAQRMSWAAKRKTTRVEDRAYSLLGIFGINMPTIYGEGPRAFVRLQEEILRRIPDQSIFAWGRLHADIDMARRRMESEDVDPTQRARSGDQSSVAFDVQAKMQDMLAPSPSEFIDSAGYKPVNISEISAALGLSLRMPHYALTSHGIRTQLPLSEHVVESWRSWMARTATATTQHVQLALLACENAEGQYILLFLRRAKSTGGLQYAVGEFIDGTAEQHYYRGAFLPRELLVRAEGPSQGTGKDPDSAEDIMNPFRQSQSRRENRQFQYGNFKLSEPYIYHQGSAPSTFRVHPDGPIHEAMAPVPNFTFFLPHWLLAELEAKHGLVCESSSVEEDGLTLTVPCHPTLEQIRDSVFARVSFLDTTRQERLTIRVGAGKCPCLIARHTDTHGVPLQKLWVDVSVSPVDSSPSDSSTPAEHVLTWKPASGQAKPYSRCSSAHIDGTRQHGDHSVIQRAFADDRRHIEVTFTKREGFEAIRRIPCKTWTIVLTLSGAAYQLTPASTAAVSSHPHDDSSRDASVHSRRRVVTFQDLPQNPASTSGVTGKASTTDRRRRSSRTTHFAANDAKLLPGDDGRIKSSLSSCSSLVLASGFLTTSYT</sequence>
<feature type="region of interest" description="Disordered" evidence="1">
    <location>
        <begin position="427"/>
        <end position="456"/>
    </location>
</feature>
<dbReference type="Pfam" id="PF26640">
    <property type="entry name" value="DUF8212"/>
    <property type="match status" value="1"/>
</dbReference>
<evidence type="ECO:0000313" key="4">
    <source>
        <dbReference type="EMBL" id="KAJ8481684.1"/>
    </source>
</evidence>
<evidence type="ECO:0000259" key="3">
    <source>
        <dbReference type="Pfam" id="PF26640"/>
    </source>
</evidence>
<keyword evidence="5" id="KW-1185">Reference proteome</keyword>
<feature type="domain" description="Heterokaryon incompatibility" evidence="2">
    <location>
        <begin position="22"/>
        <end position="120"/>
    </location>
</feature>
<accession>A0AAD7TVP0</accession>
<reference evidence="4" key="1">
    <citation type="submission" date="2022-11" db="EMBL/GenBank/DDBJ databases">
        <title>Genome Sequence of Cubamyces cubensis.</title>
        <authorList>
            <person name="Buettner E."/>
        </authorList>
    </citation>
    <scope>NUCLEOTIDE SEQUENCE</scope>
    <source>
        <strain evidence="4">MPL-01</strain>
    </source>
</reference>
<organism evidence="4 5">
    <name type="scientific">Trametes cubensis</name>
    <dbReference type="NCBI Taxonomy" id="1111947"/>
    <lineage>
        <taxon>Eukaryota</taxon>
        <taxon>Fungi</taxon>
        <taxon>Dikarya</taxon>
        <taxon>Basidiomycota</taxon>
        <taxon>Agaricomycotina</taxon>
        <taxon>Agaricomycetes</taxon>
        <taxon>Polyporales</taxon>
        <taxon>Polyporaceae</taxon>
        <taxon>Trametes</taxon>
    </lineage>
</organism>
<gene>
    <name evidence="4" type="ORF">ONZ51_g5844</name>
</gene>
<feature type="compositionally biased region" description="Polar residues" evidence="1">
    <location>
        <begin position="722"/>
        <end position="737"/>
    </location>
</feature>
<dbReference type="Pfam" id="PF06985">
    <property type="entry name" value="HET"/>
    <property type="match status" value="1"/>
</dbReference>
<dbReference type="AlphaFoldDB" id="A0AAD7TVP0"/>
<protein>
    <recommendedName>
        <fullName evidence="6">HET-domain-containing protein</fullName>
    </recommendedName>
</protein>
<dbReference type="EMBL" id="JAPEVG010000131">
    <property type="protein sequence ID" value="KAJ8481684.1"/>
    <property type="molecule type" value="Genomic_DNA"/>
</dbReference>
<evidence type="ECO:0000259" key="2">
    <source>
        <dbReference type="Pfam" id="PF06985"/>
    </source>
</evidence>
<dbReference type="PANTHER" id="PTHR10622">
    <property type="entry name" value="HET DOMAIN-CONTAINING PROTEIN"/>
    <property type="match status" value="1"/>
</dbReference>
<evidence type="ECO:0000256" key="1">
    <source>
        <dbReference type="SAM" id="MobiDB-lite"/>
    </source>
</evidence>
<feature type="region of interest" description="Disordered" evidence="1">
    <location>
        <begin position="722"/>
        <end position="750"/>
    </location>
</feature>
<name>A0AAD7TVP0_9APHY</name>
<dbReference type="PANTHER" id="PTHR10622:SF10">
    <property type="entry name" value="HET DOMAIN-CONTAINING PROTEIN"/>
    <property type="match status" value="1"/>
</dbReference>
<evidence type="ECO:0008006" key="6">
    <source>
        <dbReference type="Google" id="ProtNLM"/>
    </source>
</evidence>
<feature type="domain" description="DUF8212" evidence="3">
    <location>
        <begin position="232"/>
        <end position="384"/>
    </location>
</feature>
<proteinExistence type="predicted"/>
<evidence type="ECO:0000313" key="5">
    <source>
        <dbReference type="Proteomes" id="UP001215151"/>
    </source>
</evidence>
<dbReference type="InterPro" id="IPR010730">
    <property type="entry name" value="HET"/>
</dbReference>
<dbReference type="InterPro" id="IPR058525">
    <property type="entry name" value="DUF8212"/>
</dbReference>